<feature type="region of interest" description="Disordered" evidence="1">
    <location>
        <begin position="44"/>
        <end position="95"/>
    </location>
</feature>
<feature type="region of interest" description="Disordered" evidence="1">
    <location>
        <begin position="1"/>
        <end position="29"/>
    </location>
</feature>
<accession>A0A1H3SID6</accession>
<reference evidence="3" key="1">
    <citation type="submission" date="2016-10" db="EMBL/GenBank/DDBJ databases">
        <authorList>
            <person name="Varghese N."/>
            <person name="Submissions S."/>
        </authorList>
    </citation>
    <scope>NUCLEOTIDE SEQUENCE [LARGE SCALE GENOMIC DNA]</scope>
    <source>
        <strain evidence="3">DSM 100420</strain>
    </source>
</reference>
<name>A0A1H3SID6_9RHOB</name>
<gene>
    <name evidence="2" type="ORF">SAMN05444004_11226</name>
</gene>
<evidence type="ECO:0000256" key="1">
    <source>
        <dbReference type="SAM" id="MobiDB-lite"/>
    </source>
</evidence>
<dbReference type="STRING" id="1244108.SAMN05444004_11226"/>
<proteinExistence type="predicted"/>
<protein>
    <submittedName>
        <fullName evidence="2">Uncharacterized protein</fullName>
    </submittedName>
</protein>
<evidence type="ECO:0000313" key="2">
    <source>
        <dbReference type="EMBL" id="SDZ37487.1"/>
    </source>
</evidence>
<sequence length="95" mass="9837">MHQSPGTGFARAAHPVTAARGAQQQGHTWRDQVVARIAAGIFQSRAGPAPRRSIAAGRSWPKGPKSSEARSGRASTPVKASRNLTDGVLASPIGT</sequence>
<keyword evidence="3" id="KW-1185">Reference proteome</keyword>
<dbReference type="Proteomes" id="UP000198914">
    <property type="component" value="Unassembled WGS sequence"/>
</dbReference>
<dbReference type="EMBL" id="FNPX01000012">
    <property type="protein sequence ID" value="SDZ37487.1"/>
    <property type="molecule type" value="Genomic_DNA"/>
</dbReference>
<organism evidence="2 3">
    <name type="scientific">Jannaschia faecimaris</name>
    <dbReference type="NCBI Taxonomy" id="1244108"/>
    <lineage>
        <taxon>Bacteria</taxon>
        <taxon>Pseudomonadati</taxon>
        <taxon>Pseudomonadota</taxon>
        <taxon>Alphaproteobacteria</taxon>
        <taxon>Rhodobacterales</taxon>
        <taxon>Roseobacteraceae</taxon>
        <taxon>Jannaschia</taxon>
    </lineage>
</organism>
<dbReference type="AlphaFoldDB" id="A0A1H3SID6"/>
<evidence type="ECO:0000313" key="3">
    <source>
        <dbReference type="Proteomes" id="UP000198914"/>
    </source>
</evidence>